<dbReference type="OrthoDB" id="7585624at2"/>
<evidence type="ECO:0000256" key="1">
    <source>
        <dbReference type="SAM" id="SignalP"/>
    </source>
</evidence>
<evidence type="ECO:0000313" key="4">
    <source>
        <dbReference type="Proteomes" id="UP000317894"/>
    </source>
</evidence>
<protein>
    <submittedName>
        <fullName evidence="3">PEP-CTERM sorting domain-containing protein</fullName>
    </submittedName>
</protein>
<evidence type="ECO:0000313" key="3">
    <source>
        <dbReference type="EMBL" id="TRW17609.1"/>
    </source>
</evidence>
<dbReference type="RefSeq" id="WP_143555154.1">
    <property type="nucleotide sequence ID" value="NZ_VJWA01000001.1"/>
</dbReference>
<dbReference type="Proteomes" id="UP000317894">
    <property type="component" value="Unassembled WGS sequence"/>
</dbReference>
<dbReference type="AlphaFoldDB" id="A0A552UHB2"/>
<evidence type="ECO:0000259" key="2">
    <source>
        <dbReference type="Pfam" id="PF07589"/>
    </source>
</evidence>
<reference evidence="3 4" key="1">
    <citation type="submission" date="2019-07" db="EMBL/GenBank/DDBJ databases">
        <title>Novel species isolated from glacier.</title>
        <authorList>
            <person name="Liu Q."/>
            <person name="Xin Y.-H."/>
        </authorList>
    </citation>
    <scope>NUCLEOTIDE SEQUENCE [LARGE SCALE GENOMIC DNA]</scope>
    <source>
        <strain evidence="3 4">LB1R16</strain>
    </source>
</reference>
<dbReference type="NCBIfam" id="TIGR02595">
    <property type="entry name" value="PEP_CTERM"/>
    <property type="match status" value="1"/>
</dbReference>
<feature type="signal peptide" evidence="1">
    <location>
        <begin position="1"/>
        <end position="20"/>
    </location>
</feature>
<dbReference type="Pfam" id="PF07589">
    <property type="entry name" value="PEP-CTERM"/>
    <property type="match status" value="1"/>
</dbReference>
<proteinExistence type="predicted"/>
<gene>
    <name evidence="3" type="ORF">FMM06_05525</name>
</gene>
<dbReference type="InterPro" id="IPR013424">
    <property type="entry name" value="Ice-binding_C"/>
</dbReference>
<accession>A0A552UHB2</accession>
<feature type="chain" id="PRO_5022151027" evidence="1">
    <location>
        <begin position="21"/>
        <end position="237"/>
    </location>
</feature>
<name>A0A552UHB2_9SPHN</name>
<dbReference type="EMBL" id="VJWA01000001">
    <property type="protein sequence ID" value="TRW17609.1"/>
    <property type="molecule type" value="Genomic_DNA"/>
</dbReference>
<dbReference type="NCBIfam" id="NF035944">
    <property type="entry name" value="PEPxxWA-CTERM"/>
    <property type="match status" value="1"/>
</dbReference>
<keyword evidence="4" id="KW-1185">Reference proteome</keyword>
<organism evidence="3 4">
    <name type="scientific">Glacieibacterium frigidum</name>
    <dbReference type="NCBI Taxonomy" id="2593303"/>
    <lineage>
        <taxon>Bacteria</taxon>
        <taxon>Pseudomonadati</taxon>
        <taxon>Pseudomonadota</taxon>
        <taxon>Alphaproteobacteria</taxon>
        <taxon>Sphingomonadales</taxon>
        <taxon>Sphingosinicellaceae</taxon>
        <taxon>Glacieibacterium</taxon>
    </lineage>
</organism>
<comment type="caution">
    <text evidence="3">The sequence shown here is derived from an EMBL/GenBank/DDBJ whole genome shotgun (WGS) entry which is preliminary data.</text>
</comment>
<keyword evidence="1" id="KW-0732">Signal</keyword>
<sequence>MKSLVNAALIAGALSAPALAAPTVYSDAAAFAAATTGLSTNGFEGVAAGQSTWILQSGSYSQPGFTITQNTNNAFNTDPAQTSYYYNWGTGDVINTPYSGTLTVTFSTAVTAFGLDLGTFYSLPFPFPPGVTPGVATTRYGVPVTVGTSQGNFTVATNATQNFAFFGVTSDTAFTSFTLSAAGLAPAGTTPSIVFDNLSFGTAVAAVPEPATWGLMIVGFGLVGAGMRKRRTLASAA</sequence>
<feature type="domain" description="Ice-binding protein C-terminal" evidence="2">
    <location>
        <begin position="206"/>
        <end position="231"/>
    </location>
</feature>